<comment type="caution">
    <text evidence="2">The sequence shown here is derived from an EMBL/GenBank/DDBJ whole genome shotgun (WGS) entry which is preliminary data.</text>
</comment>
<name>A0A644V400_9ZZZZ</name>
<dbReference type="EMBL" id="VSSQ01000213">
    <property type="protein sequence ID" value="MPL85927.1"/>
    <property type="molecule type" value="Genomic_DNA"/>
</dbReference>
<dbReference type="SMART" id="SM00507">
    <property type="entry name" value="HNHc"/>
    <property type="match status" value="1"/>
</dbReference>
<proteinExistence type="predicted"/>
<feature type="domain" description="HNH nuclease" evidence="1">
    <location>
        <begin position="22"/>
        <end position="80"/>
    </location>
</feature>
<accession>A0A644V400</accession>
<dbReference type="CDD" id="cd00085">
    <property type="entry name" value="HNHc"/>
    <property type="match status" value="1"/>
</dbReference>
<dbReference type="GO" id="GO:0004519">
    <property type="term" value="F:endonuclease activity"/>
    <property type="evidence" value="ECO:0007669"/>
    <property type="project" value="InterPro"/>
</dbReference>
<dbReference type="Gene3D" id="1.10.30.50">
    <property type="match status" value="1"/>
</dbReference>
<organism evidence="2">
    <name type="scientific">bioreactor metagenome</name>
    <dbReference type="NCBI Taxonomy" id="1076179"/>
    <lineage>
        <taxon>unclassified sequences</taxon>
        <taxon>metagenomes</taxon>
        <taxon>ecological metagenomes</taxon>
    </lineage>
</organism>
<evidence type="ECO:0000259" key="1">
    <source>
        <dbReference type="SMART" id="SM00507"/>
    </source>
</evidence>
<dbReference type="GO" id="GO:0003676">
    <property type="term" value="F:nucleic acid binding"/>
    <property type="evidence" value="ECO:0007669"/>
    <property type="project" value="InterPro"/>
</dbReference>
<gene>
    <name evidence="2" type="ORF">SDC9_31902</name>
</gene>
<reference evidence="2" key="1">
    <citation type="submission" date="2019-08" db="EMBL/GenBank/DDBJ databases">
        <authorList>
            <person name="Kucharzyk K."/>
            <person name="Murdoch R.W."/>
            <person name="Higgins S."/>
            <person name="Loffler F."/>
        </authorList>
    </citation>
    <scope>NUCLEOTIDE SEQUENCE</scope>
</reference>
<dbReference type="GO" id="GO:0008270">
    <property type="term" value="F:zinc ion binding"/>
    <property type="evidence" value="ECO:0007669"/>
    <property type="project" value="InterPro"/>
</dbReference>
<dbReference type="InterPro" id="IPR003615">
    <property type="entry name" value="HNH_nuc"/>
</dbReference>
<dbReference type="AlphaFoldDB" id="A0A644V400"/>
<sequence length="93" mass="11189">MRTETESTRNYSELLRTAQWLERRKQILKRDGYRCRNCGSSYGLEVHHRQYHLTRRTGDFRKPWKYDAANMITLCARCHQVGHAKYKVPVFNV</sequence>
<dbReference type="InterPro" id="IPR002711">
    <property type="entry name" value="HNH"/>
</dbReference>
<evidence type="ECO:0000313" key="2">
    <source>
        <dbReference type="EMBL" id="MPL85927.1"/>
    </source>
</evidence>
<protein>
    <recommendedName>
        <fullName evidence="1">HNH nuclease domain-containing protein</fullName>
    </recommendedName>
</protein>
<dbReference type="Pfam" id="PF01844">
    <property type="entry name" value="HNH"/>
    <property type="match status" value="1"/>
</dbReference>